<name>A0A0J1BD67_RHOIS</name>
<evidence type="ECO:0000313" key="1">
    <source>
        <dbReference type="EMBL" id="KLU04533.1"/>
    </source>
</evidence>
<organism evidence="1 2">
    <name type="scientific">Rhodopirellula islandica</name>
    <dbReference type="NCBI Taxonomy" id="595434"/>
    <lineage>
        <taxon>Bacteria</taxon>
        <taxon>Pseudomonadati</taxon>
        <taxon>Planctomycetota</taxon>
        <taxon>Planctomycetia</taxon>
        <taxon>Pirellulales</taxon>
        <taxon>Pirellulaceae</taxon>
        <taxon>Rhodopirellula</taxon>
    </lineage>
</organism>
<dbReference type="Proteomes" id="UP000036367">
    <property type="component" value="Unassembled WGS sequence"/>
</dbReference>
<proteinExistence type="predicted"/>
<dbReference type="AlphaFoldDB" id="A0A0J1BD67"/>
<keyword evidence="2" id="KW-1185">Reference proteome</keyword>
<accession>A0A0J1BD67</accession>
<sequence length="65" mass="6876">MTLPAAGGAIRRRIVHARHSGLGKMMGCKQCPLIVLLALAQDACGGMLRLRSESNHEACSFSLLG</sequence>
<comment type="caution">
    <text evidence="1">The sequence shown here is derived from an EMBL/GenBank/DDBJ whole genome shotgun (WGS) entry which is preliminary data.</text>
</comment>
<dbReference type="EMBL" id="LECT01000028">
    <property type="protein sequence ID" value="KLU04533.1"/>
    <property type="molecule type" value="Genomic_DNA"/>
</dbReference>
<evidence type="ECO:0000313" key="2">
    <source>
        <dbReference type="Proteomes" id="UP000036367"/>
    </source>
</evidence>
<protein>
    <submittedName>
        <fullName evidence="1">Uncharacterized protein</fullName>
    </submittedName>
</protein>
<reference evidence="1" key="1">
    <citation type="submission" date="2015-05" db="EMBL/GenBank/DDBJ databases">
        <title>Permanent draft genome of Rhodopirellula islandicus K833.</title>
        <authorList>
            <person name="Kizina J."/>
            <person name="Richter M."/>
            <person name="Glockner F.O."/>
            <person name="Harder J."/>
        </authorList>
    </citation>
    <scope>NUCLEOTIDE SEQUENCE [LARGE SCALE GENOMIC DNA]</scope>
    <source>
        <strain evidence="1">K833</strain>
    </source>
</reference>
<gene>
    <name evidence="1" type="ORF">RISK_003587</name>
</gene>
<dbReference type="STRING" id="595434.RISK_003587"/>